<dbReference type="PROSITE" id="PS50250">
    <property type="entry name" value="PCI"/>
    <property type="match status" value="1"/>
</dbReference>
<dbReference type="PANTHER" id="PTHR15350:SF5">
    <property type="entry name" value="COP9 SIGNALOSOME COMPLEX SUBUNIT 7"/>
    <property type="match status" value="1"/>
</dbReference>
<dbReference type="AlphaFoldDB" id="A0A8K0TS29"/>
<dbReference type="PANTHER" id="PTHR15350">
    <property type="entry name" value="COP9 SIGNALOSOME COMPLEX SUBUNIT 7/DENDRITIC CELL PROTEIN GA17"/>
    <property type="match status" value="1"/>
</dbReference>
<organism evidence="5 6">
    <name type="scientific">Plectosphaerella cucumerina</name>
    <dbReference type="NCBI Taxonomy" id="40658"/>
    <lineage>
        <taxon>Eukaryota</taxon>
        <taxon>Fungi</taxon>
        <taxon>Dikarya</taxon>
        <taxon>Ascomycota</taxon>
        <taxon>Pezizomycotina</taxon>
        <taxon>Sordariomycetes</taxon>
        <taxon>Hypocreomycetidae</taxon>
        <taxon>Glomerellales</taxon>
        <taxon>Plectosphaerellaceae</taxon>
        <taxon>Plectosphaerella</taxon>
    </lineage>
</organism>
<feature type="compositionally biased region" description="Acidic residues" evidence="3">
    <location>
        <begin position="274"/>
        <end position="290"/>
    </location>
</feature>
<comment type="similarity">
    <text evidence="1">Belongs to the CSN7/EIF3M family. CSN7 subfamily.</text>
</comment>
<evidence type="ECO:0000256" key="3">
    <source>
        <dbReference type="SAM" id="MobiDB-lite"/>
    </source>
</evidence>
<dbReference type="GO" id="GO:0008180">
    <property type="term" value="C:COP9 signalosome"/>
    <property type="evidence" value="ECO:0007669"/>
    <property type="project" value="UniProtKB-KW"/>
</dbReference>
<keyword evidence="2" id="KW-0736">Signalosome</keyword>
<dbReference type="InterPro" id="IPR000717">
    <property type="entry name" value="PCI_dom"/>
</dbReference>
<sequence length="300" mass="32674">MEQTKALNALEPFLALSKSANSPSAAADLISRATSNPNTFLFTELLSTPQIQALAQAPDFSTHLTLLQIFSYGTYADYQSQQQHQQQTPLPALNDAQALKLRQLSLLTLARDRRNLAYSSLQAALSLPDTRSLEALVISAIYAGLVSATLDPARQHVHVNALSPLRDVAPGAIGPMTVALGNWSARCASTIADIESEIERIRATAATRQRDDAERTEAINRLIDDLDHKGTPHPGQESTTLGDRTRRPARGGIKGRSRGGNKSLNKRGSNLMEGTDEVDDEAMDVDVEEEELKRASRRKL</sequence>
<gene>
    <name evidence="5" type="ORF">B0T11DRAFT_11184</name>
</gene>
<feature type="region of interest" description="Disordered" evidence="3">
    <location>
        <begin position="223"/>
        <end position="300"/>
    </location>
</feature>
<dbReference type="EMBL" id="JAGPXD010000001">
    <property type="protein sequence ID" value="KAH7375630.1"/>
    <property type="molecule type" value="Genomic_DNA"/>
</dbReference>
<dbReference type="Pfam" id="PF22061">
    <property type="entry name" value="CSN7_HB_subdom"/>
    <property type="match status" value="1"/>
</dbReference>
<evidence type="ECO:0000313" key="5">
    <source>
        <dbReference type="EMBL" id="KAH7375630.1"/>
    </source>
</evidence>
<dbReference type="Proteomes" id="UP000813385">
    <property type="component" value="Unassembled WGS sequence"/>
</dbReference>
<proteinExistence type="inferred from homology"/>
<name>A0A8K0TS29_9PEZI</name>
<feature type="domain" description="PCI" evidence="4">
    <location>
        <begin position="1"/>
        <end position="164"/>
    </location>
</feature>
<reference evidence="5" key="1">
    <citation type="journal article" date="2021" name="Nat. Commun.">
        <title>Genetic determinants of endophytism in the Arabidopsis root mycobiome.</title>
        <authorList>
            <person name="Mesny F."/>
            <person name="Miyauchi S."/>
            <person name="Thiergart T."/>
            <person name="Pickel B."/>
            <person name="Atanasova L."/>
            <person name="Karlsson M."/>
            <person name="Huettel B."/>
            <person name="Barry K.W."/>
            <person name="Haridas S."/>
            <person name="Chen C."/>
            <person name="Bauer D."/>
            <person name="Andreopoulos W."/>
            <person name="Pangilinan J."/>
            <person name="LaButti K."/>
            <person name="Riley R."/>
            <person name="Lipzen A."/>
            <person name="Clum A."/>
            <person name="Drula E."/>
            <person name="Henrissat B."/>
            <person name="Kohler A."/>
            <person name="Grigoriev I.V."/>
            <person name="Martin F.M."/>
            <person name="Hacquard S."/>
        </authorList>
    </citation>
    <scope>NUCLEOTIDE SEQUENCE</scope>
    <source>
        <strain evidence="5">MPI-CAGE-AT-0016</strain>
    </source>
</reference>
<evidence type="ECO:0000259" key="4">
    <source>
        <dbReference type="PROSITE" id="PS50250"/>
    </source>
</evidence>
<dbReference type="SMART" id="SM00088">
    <property type="entry name" value="PINT"/>
    <property type="match status" value="1"/>
</dbReference>
<accession>A0A8K0TS29</accession>
<keyword evidence="6" id="KW-1185">Reference proteome</keyword>
<feature type="compositionally biased region" description="Basic residues" evidence="3">
    <location>
        <begin position="247"/>
        <end position="259"/>
    </location>
</feature>
<protein>
    <submittedName>
        <fullName evidence="5">PCI domain-containing protein</fullName>
    </submittedName>
</protein>
<dbReference type="InterPro" id="IPR045237">
    <property type="entry name" value="COPS7/eIF3m"/>
</dbReference>
<evidence type="ECO:0000256" key="2">
    <source>
        <dbReference type="ARBA" id="ARBA00022790"/>
    </source>
</evidence>
<evidence type="ECO:0000256" key="1">
    <source>
        <dbReference type="ARBA" id="ARBA00008482"/>
    </source>
</evidence>
<comment type="caution">
    <text evidence="5">The sequence shown here is derived from an EMBL/GenBank/DDBJ whole genome shotgun (WGS) entry which is preliminary data.</text>
</comment>
<dbReference type="Pfam" id="PF01399">
    <property type="entry name" value="PCI"/>
    <property type="match status" value="1"/>
</dbReference>
<evidence type="ECO:0000313" key="6">
    <source>
        <dbReference type="Proteomes" id="UP000813385"/>
    </source>
</evidence>
<dbReference type="OrthoDB" id="10265275at2759"/>